<protein>
    <submittedName>
        <fullName evidence="2">AlNc14C21G2164 protein</fullName>
    </submittedName>
</protein>
<reference evidence="2" key="1">
    <citation type="journal article" date="2011" name="PLoS Biol.">
        <title>Gene gain and loss during evolution of obligate parasitism in the white rust pathogen of Arabidopsis thaliana.</title>
        <authorList>
            <person name="Kemen E."/>
            <person name="Gardiner A."/>
            <person name="Schultz-Larsen T."/>
            <person name="Kemen A.C."/>
            <person name="Balmuth A.L."/>
            <person name="Robert-Seilaniantz A."/>
            <person name="Bailey K."/>
            <person name="Holub E."/>
            <person name="Studholme D.J."/>
            <person name="Maclean D."/>
            <person name="Jones J.D."/>
        </authorList>
    </citation>
    <scope>NUCLEOTIDE SEQUENCE</scope>
</reference>
<reference evidence="2" key="2">
    <citation type="submission" date="2011-02" db="EMBL/GenBank/DDBJ databases">
        <authorList>
            <person name="MacLean D."/>
        </authorList>
    </citation>
    <scope>NUCLEOTIDE SEQUENCE</scope>
</reference>
<keyword evidence="1" id="KW-0547">Nucleotide-binding</keyword>
<gene>
    <name evidence="2" type="primary">AlNc14C21G2164</name>
    <name evidence="2" type="ORF">ALNC14_025330</name>
</gene>
<organism evidence="2">
    <name type="scientific">Albugo laibachii Nc14</name>
    <dbReference type="NCBI Taxonomy" id="890382"/>
    <lineage>
        <taxon>Eukaryota</taxon>
        <taxon>Sar</taxon>
        <taxon>Stramenopiles</taxon>
        <taxon>Oomycota</taxon>
        <taxon>Peronosporomycetes</taxon>
        <taxon>Albuginales</taxon>
        <taxon>Albuginaceae</taxon>
        <taxon>Albugo</taxon>
    </lineage>
</organism>
<sequence>MARRVEEHKEQVPLKIYNNELVSNCAVCVGPQNFVKVRFLGRGSHGRVYSVRSVGLETDQLYAMKVVCKDESTARVSYNHLQVYIRL</sequence>
<dbReference type="SUPFAM" id="SSF56112">
    <property type="entry name" value="Protein kinase-like (PK-like)"/>
    <property type="match status" value="1"/>
</dbReference>
<dbReference type="PROSITE" id="PS00107">
    <property type="entry name" value="PROTEIN_KINASE_ATP"/>
    <property type="match status" value="1"/>
</dbReference>
<evidence type="ECO:0000256" key="1">
    <source>
        <dbReference type="PROSITE-ProRule" id="PRU10141"/>
    </source>
</evidence>
<dbReference type="GO" id="GO:0005524">
    <property type="term" value="F:ATP binding"/>
    <property type="evidence" value="ECO:0007669"/>
    <property type="project" value="UniProtKB-UniRule"/>
</dbReference>
<name>F0W5J9_9STRA</name>
<dbReference type="InterPro" id="IPR011009">
    <property type="entry name" value="Kinase-like_dom_sf"/>
</dbReference>
<keyword evidence="1" id="KW-0067">ATP-binding</keyword>
<proteinExistence type="predicted"/>
<accession>F0W5J9</accession>
<dbReference type="InterPro" id="IPR017441">
    <property type="entry name" value="Protein_kinase_ATP_BS"/>
</dbReference>
<evidence type="ECO:0000313" key="2">
    <source>
        <dbReference type="EMBL" id="CCA16390.1"/>
    </source>
</evidence>
<dbReference type="EMBL" id="FR824066">
    <property type="protein sequence ID" value="CCA16390.1"/>
    <property type="molecule type" value="Genomic_DNA"/>
</dbReference>
<feature type="binding site" evidence="1">
    <location>
        <position position="69"/>
    </location>
    <ligand>
        <name>ATP</name>
        <dbReference type="ChEBI" id="CHEBI:30616"/>
    </ligand>
</feature>
<dbReference type="HOGENOM" id="CLU_2488051_0_0_1"/>
<dbReference type="Gene3D" id="3.30.200.20">
    <property type="entry name" value="Phosphorylase Kinase, domain 1"/>
    <property type="match status" value="1"/>
</dbReference>
<dbReference type="AlphaFoldDB" id="F0W5J9"/>